<dbReference type="AlphaFoldDB" id="A0A1Y5RXI6"/>
<organism evidence="3 4">
    <name type="scientific">Oceanibacterium hippocampi</name>
    <dbReference type="NCBI Taxonomy" id="745714"/>
    <lineage>
        <taxon>Bacteria</taxon>
        <taxon>Pseudomonadati</taxon>
        <taxon>Pseudomonadota</taxon>
        <taxon>Alphaproteobacteria</taxon>
        <taxon>Sneathiellales</taxon>
        <taxon>Sneathiellaceae</taxon>
        <taxon>Oceanibacterium</taxon>
    </lineage>
</organism>
<dbReference type="Proteomes" id="UP000193200">
    <property type="component" value="Unassembled WGS sequence"/>
</dbReference>
<proteinExistence type="inferred from homology"/>
<dbReference type="Gene3D" id="3.40.190.150">
    <property type="entry name" value="Bordetella uptake gene, domain 1"/>
    <property type="match status" value="1"/>
</dbReference>
<name>A0A1Y5RXI6_9PROT</name>
<keyword evidence="2" id="KW-0732">Signal</keyword>
<evidence type="ECO:0000313" key="4">
    <source>
        <dbReference type="Proteomes" id="UP000193200"/>
    </source>
</evidence>
<evidence type="ECO:0000256" key="2">
    <source>
        <dbReference type="SAM" id="SignalP"/>
    </source>
</evidence>
<keyword evidence="4" id="KW-1185">Reference proteome</keyword>
<dbReference type="SUPFAM" id="SSF53850">
    <property type="entry name" value="Periplasmic binding protein-like II"/>
    <property type="match status" value="1"/>
</dbReference>
<accession>A0A1Y5RXI6</accession>
<dbReference type="PANTHER" id="PTHR42928:SF5">
    <property type="entry name" value="BLR1237 PROTEIN"/>
    <property type="match status" value="1"/>
</dbReference>
<comment type="similarity">
    <text evidence="1">Belongs to the UPF0065 (bug) family.</text>
</comment>
<dbReference type="Gene3D" id="3.40.190.10">
    <property type="entry name" value="Periplasmic binding protein-like II"/>
    <property type="match status" value="1"/>
</dbReference>
<evidence type="ECO:0000256" key="1">
    <source>
        <dbReference type="ARBA" id="ARBA00006987"/>
    </source>
</evidence>
<dbReference type="EMBL" id="FWFR01000001">
    <property type="protein sequence ID" value="SLN27818.1"/>
    <property type="molecule type" value="Genomic_DNA"/>
</dbReference>
<protein>
    <submittedName>
        <fullName evidence="3">Tripartite tricarboxylate transporter family receptor</fullName>
    </submittedName>
</protein>
<gene>
    <name evidence="3" type="ORF">OCH7691_00917</name>
</gene>
<dbReference type="PIRSF" id="PIRSF017082">
    <property type="entry name" value="YflP"/>
    <property type="match status" value="1"/>
</dbReference>
<dbReference type="RefSeq" id="WP_085882197.1">
    <property type="nucleotide sequence ID" value="NZ_FWFR01000001.1"/>
</dbReference>
<dbReference type="OrthoDB" id="8970543at2"/>
<evidence type="ECO:0000313" key="3">
    <source>
        <dbReference type="EMBL" id="SLN27818.1"/>
    </source>
</evidence>
<dbReference type="InterPro" id="IPR005064">
    <property type="entry name" value="BUG"/>
</dbReference>
<dbReference type="Pfam" id="PF03401">
    <property type="entry name" value="TctC"/>
    <property type="match status" value="1"/>
</dbReference>
<dbReference type="PANTHER" id="PTHR42928">
    <property type="entry name" value="TRICARBOXYLATE-BINDING PROTEIN"/>
    <property type="match status" value="1"/>
</dbReference>
<reference evidence="3 4" key="1">
    <citation type="submission" date="2017-03" db="EMBL/GenBank/DDBJ databases">
        <authorList>
            <person name="Afonso C.L."/>
            <person name="Miller P.J."/>
            <person name="Scott M.A."/>
            <person name="Spackman E."/>
            <person name="Goraichik I."/>
            <person name="Dimitrov K.M."/>
            <person name="Suarez D.L."/>
            <person name="Swayne D.E."/>
        </authorList>
    </citation>
    <scope>NUCLEOTIDE SEQUENCE [LARGE SCALE GENOMIC DNA]</scope>
    <source>
        <strain evidence="3 4">CECT 7691</strain>
    </source>
</reference>
<feature type="signal peptide" evidence="2">
    <location>
        <begin position="1"/>
        <end position="24"/>
    </location>
</feature>
<dbReference type="CDD" id="cd07012">
    <property type="entry name" value="PBP2_Bug_TTT"/>
    <property type="match status" value="1"/>
</dbReference>
<feature type="chain" id="PRO_5013164774" evidence="2">
    <location>
        <begin position="25"/>
        <end position="338"/>
    </location>
</feature>
<dbReference type="InParanoid" id="A0A1Y5RXI6"/>
<keyword evidence="3" id="KW-0675">Receptor</keyword>
<sequence length="338" mass="35764">MKRILALALGATAMAASFATSAVAGDYPWKPEKTITIVVPWSAGGATDQVTRVTAGELEKALGQKVVIVNQPGASGSIGKKGVQDGPHDGYTWAAGAPKQLGTYKLLGMFDTWVEDWRLYLNVTNVPMVSVNPDSPYQTMGELIEAMKANPGEISVATAGAGSSGHVAIEAIVQPLGLSYKHVSYDGGNPAVIATVSGETQVTTQLASEQAEMVRGKRLRPLAVVGDQAVLIDGYGEVPPITEWLKKVPAVATSFGIFIPKDAPAEVLKTFDMVWEQEIANSPALKKYAAEKGAVFTPVYGDAAQKRVMPEIQADAWSFHAAGRTKMSPEELGIAKPE</sequence>
<dbReference type="InterPro" id="IPR042100">
    <property type="entry name" value="Bug_dom1"/>
</dbReference>